<gene>
    <name evidence="1" type="ORF">A0123_01772</name>
</gene>
<protein>
    <submittedName>
        <fullName evidence="1">Uncharacterized protein</fullName>
    </submittedName>
</protein>
<dbReference type="Proteomes" id="UP000077786">
    <property type="component" value="Unassembled WGS sequence"/>
</dbReference>
<evidence type="ECO:0000313" key="1">
    <source>
        <dbReference type="EMBL" id="OAJ67730.1"/>
    </source>
</evidence>
<dbReference type="RefSeq" id="WP_157091189.1">
    <property type="nucleotide sequence ID" value="NZ_LUTU01000007.1"/>
</dbReference>
<comment type="caution">
    <text evidence="1">The sequence shown here is derived from an EMBL/GenBank/DDBJ whole genome shotgun (WGS) entry which is preliminary data.</text>
</comment>
<dbReference type="PATRIC" id="fig|38307.3.peg.1832"/>
<dbReference type="EMBL" id="LUTU01000007">
    <property type="protein sequence ID" value="OAJ67730.1"/>
    <property type="molecule type" value="Genomic_DNA"/>
</dbReference>
<organism evidence="1 2">
    <name type="scientific">Gluconobacter cerinus</name>
    <dbReference type="NCBI Taxonomy" id="38307"/>
    <lineage>
        <taxon>Bacteria</taxon>
        <taxon>Pseudomonadati</taxon>
        <taxon>Pseudomonadota</taxon>
        <taxon>Alphaproteobacteria</taxon>
        <taxon>Acetobacterales</taxon>
        <taxon>Acetobacteraceae</taxon>
        <taxon>Gluconobacter</taxon>
    </lineage>
</organism>
<proteinExistence type="predicted"/>
<sequence length="55" mass="6110">MSPITKEQAIARLPRVATGWIFPIDANLPVFEALEKEGIANRKGFGFQLKESGHE</sequence>
<name>A0A1B6VKJ4_9PROT</name>
<evidence type="ECO:0000313" key="2">
    <source>
        <dbReference type="Proteomes" id="UP000077786"/>
    </source>
</evidence>
<accession>A0A1B6VKJ4</accession>
<dbReference type="AlphaFoldDB" id="A0A1B6VKJ4"/>
<reference evidence="1 2" key="1">
    <citation type="submission" date="2016-03" db="EMBL/GenBank/DDBJ databases">
        <title>Draft genome sequence of Gluconobacter cerinus strain CECT 9110.</title>
        <authorList>
            <person name="Sainz F."/>
            <person name="Mas A."/>
            <person name="Torija M.J."/>
        </authorList>
    </citation>
    <scope>NUCLEOTIDE SEQUENCE [LARGE SCALE GENOMIC DNA]</scope>
    <source>
        <strain evidence="1 2">CECT 9110</strain>
    </source>
</reference>